<keyword evidence="1" id="KW-1133">Transmembrane helix</keyword>
<evidence type="ECO:0000313" key="2">
    <source>
        <dbReference type="EMBL" id="MDW2797327.1"/>
    </source>
</evidence>
<keyword evidence="1" id="KW-0472">Membrane</keyword>
<evidence type="ECO:0000313" key="3">
    <source>
        <dbReference type="Proteomes" id="UP001276854"/>
    </source>
</evidence>
<feature type="transmembrane region" description="Helical" evidence="1">
    <location>
        <begin position="12"/>
        <end position="34"/>
    </location>
</feature>
<evidence type="ECO:0000256" key="1">
    <source>
        <dbReference type="SAM" id="Phobius"/>
    </source>
</evidence>
<comment type="caution">
    <text evidence="2">The sequence shown here is derived from an EMBL/GenBank/DDBJ whole genome shotgun (WGS) entry which is preliminary data.</text>
</comment>
<accession>A0ABU4GI90</accession>
<dbReference type="Proteomes" id="UP001276854">
    <property type="component" value="Unassembled WGS sequence"/>
</dbReference>
<dbReference type="RefSeq" id="WP_318063578.1">
    <property type="nucleotide sequence ID" value="NZ_JAWONS010000109.1"/>
</dbReference>
<keyword evidence="1" id="KW-0812">Transmembrane</keyword>
<gene>
    <name evidence="2" type="ORF">RZO55_07025</name>
</gene>
<sequence length="103" mass="11540">MKGRFNFRQWAALMTAVILTVVFFSSSFFVFTHLSHECTGSHCRVCQEIEVCISAISVISEAIGTAAAVFISFQITNYRIVPYIAGLFLRPVSLVDLKVRMDN</sequence>
<name>A0ABU4GI90_9CLOT</name>
<organism evidence="2 3">
    <name type="scientific">Clostridium boliviensis</name>
    <dbReference type="NCBI Taxonomy" id="318465"/>
    <lineage>
        <taxon>Bacteria</taxon>
        <taxon>Bacillati</taxon>
        <taxon>Bacillota</taxon>
        <taxon>Clostridia</taxon>
        <taxon>Eubacteriales</taxon>
        <taxon>Clostridiaceae</taxon>
        <taxon>Clostridium</taxon>
    </lineage>
</organism>
<keyword evidence="3" id="KW-1185">Reference proteome</keyword>
<protein>
    <submittedName>
        <fullName evidence="2">AraC family transcriptional regulator</fullName>
    </submittedName>
</protein>
<reference evidence="2 3" key="1">
    <citation type="submission" date="2023-10" db="EMBL/GenBank/DDBJ databases">
        <title>A novel Glycoside Hydrolase 43-Like Enzyme from Clostrdium boliviensis is an Endo-xylanase, and a Candidate for Xylooligosaccharides Production from Different Xylan Substrates.</title>
        <authorList>
            <person name="Alvarez M.T."/>
            <person name="Rocabado-Villegas L.R."/>
            <person name="Salas-Veizaga D.M."/>
            <person name="Linares-Pasten J.A."/>
            <person name="Gudmundsdottir E.E."/>
            <person name="Hreggvidsson G.O."/>
            <person name="Adlercreutz P."/>
            <person name="Nordberg Karlsson E."/>
        </authorList>
    </citation>
    <scope>NUCLEOTIDE SEQUENCE [LARGE SCALE GENOMIC DNA]</scope>
    <source>
        <strain evidence="2 3">E-1</strain>
    </source>
</reference>
<dbReference type="EMBL" id="JAWONS010000109">
    <property type="protein sequence ID" value="MDW2797327.1"/>
    <property type="molecule type" value="Genomic_DNA"/>
</dbReference>
<proteinExistence type="predicted"/>